<dbReference type="InterPro" id="IPR043866">
    <property type="entry name" value="TTC3/DZIP3_dom"/>
</dbReference>
<dbReference type="Proteomes" id="UP000828390">
    <property type="component" value="Unassembled WGS sequence"/>
</dbReference>
<feature type="compositionally biased region" description="Basic and acidic residues" evidence="2">
    <location>
        <begin position="711"/>
        <end position="725"/>
    </location>
</feature>
<feature type="region of interest" description="Disordered" evidence="2">
    <location>
        <begin position="781"/>
        <end position="802"/>
    </location>
</feature>
<evidence type="ECO:0000313" key="5">
    <source>
        <dbReference type="Proteomes" id="UP000828390"/>
    </source>
</evidence>
<keyword evidence="5" id="KW-1185">Reference proteome</keyword>
<reference evidence="4" key="2">
    <citation type="submission" date="2020-11" db="EMBL/GenBank/DDBJ databases">
        <authorList>
            <person name="McCartney M.A."/>
            <person name="Auch B."/>
            <person name="Kono T."/>
            <person name="Mallez S."/>
            <person name="Becker A."/>
            <person name="Gohl D.M."/>
            <person name="Silverstein K.A.T."/>
            <person name="Koren S."/>
            <person name="Bechman K.B."/>
            <person name="Herman A."/>
            <person name="Abrahante J.E."/>
            <person name="Garbe J."/>
        </authorList>
    </citation>
    <scope>NUCLEOTIDE SEQUENCE</scope>
    <source>
        <strain evidence="4">Duluth1</strain>
        <tissue evidence="4">Whole animal</tissue>
    </source>
</reference>
<dbReference type="Gene3D" id="1.25.40.10">
    <property type="entry name" value="Tetratricopeptide repeat domain"/>
    <property type="match status" value="1"/>
</dbReference>
<dbReference type="EMBL" id="JAIWYP010000002">
    <property type="protein sequence ID" value="KAH3868606.1"/>
    <property type="molecule type" value="Genomic_DNA"/>
</dbReference>
<feature type="region of interest" description="Disordered" evidence="2">
    <location>
        <begin position="1"/>
        <end position="22"/>
    </location>
</feature>
<feature type="repeat" description="TPR" evidence="1">
    <location>
        <begin position="211"/>
        <end position="244"/>
    </location>
</feature>
<accession>A0A9D4RHD0</accession>
<dbReference type="SMART" id="SM00028">
    <property type="entry name" value="TPR"/>
    <property type="match status" value="3"/>
</dbReference>
<feature type="domain" description="E3 ubiquitin-protein ligase TTC3/DZIP3" evidence="3">
    <location>
        <begin position="572"/>
        <end position="683"/>
    </location>
</feature>
<feature type="compositionally biased region" description="Basic and acidic residues" evidence="2">
    <location>
        <begin position="360"/>
        <end position="373"/>
    </location>
</feature>
<evidence type="ECO:0000259" key="3">
    <source>
        <dbReference type="Pfam" id="PF19179"/>
    </source>
</evidence>
<feature type="compositionally biased region" description="Basic and acidic residues" evidence="2">
    <location>
        <begin position="426"/>
        <end position="437"/>
    </location>
</feature>
<organism evidence="4 5">
    <name type="scientific">Dreissena polymorpha</name>
    <name type="common">Zebra mussel</name>
    <name type="synonym">Mytilus polymorpha</name>
    <dbReference type="NCBI Taxonomy" id="45954"/>
    <lineage>
        <taxon>Eukaryota</taxon>
        <taxon>Metazoa</taxon>
        <taxon>Spiralia</taxon>
        <taxon>Lophotrochozoa</taxon>
        <taxon>Mollusca</taxon>
        <taxon>Bivalvia</taxon>
        <taxon>Autobranchia</taxon>
        <taxon>Heteroconchia</taxon>
        <taxon>Euheterodonta</taxon>
        <taxon>Imparidentia</taxon>
        <taxon>Neoheterodontei</taxon>
        <taxon>Myida</taxon>
        <taxon>Dreissenoidea</taxon>
        <taxon>Dreissenidae</taxon>
        <taxon>Dreissena</taxon>
    </lineage>
</organism>
<dbReference type="Pfam" id="PF19179">
    <property type="entry name" value="TTC3_DZIP3_dom"/>
    <property type="match status" value="1"/>
</dbReference>
<feature type="non-terminal residue" evidence="4">
    <location>
        <position position="879"/>
    </location>
</feature>
<dbReference type="PANTHER" id="PTHR17550:SF4">
    <property type="entry name" value="E3 UBIQUITIN-PROTEIN LIGASE TTC3"/>
    <property type="match status" value="1"/>
</dbReference>
<protein>
    <recommendedName>
        <fullName evidence="3">E3 ubiquitin-protein ligase TTC3/DZIP3 domain-containing protein</fullName>
    </recommendedName>
</protein>
<sequence length="879" mass="100524">MSDSDNPPELVDSSEEEGSGKTASSLAEKWLNKDRKFLTTQESWMRIFCFCPFLFGCNNVVSKAWIRALINVKLILNESRQYEITYFEWPEWECLDLLDFAVKETQKTLRNPKKLKEVLECAEILEECKSGVIIDDTLAIEAAEKSVCIAEIWGCVLKHENAIKRAKAAKFAVLYIIKIYREHVVHTCEKKLDFVDVTLKEIRKPNANKLSEEHKKQGNASFNNADFEEAIKCYSEAAKNDPVHHVYYGNRALAYIKVKKFKEALADSRRAVILKPDFPKGHHRYALAFYELGQLDSAIRVNKAGQVLCRKSQDEHYLAQLREQEGKYMEEKKRQHNGLTPIPKDLDKKLSSVPQPATDLNEKLGCKVPKVDREDDIPDLVQSDHDSSDTSTSEDDYESDSAVSSDNSKTKPVVKESEKVLVNPEEEMKKKQEEQRQLLKSQMREGSQSYSKQAYKPAFTSYGKALEMVKQTEDLALFEMDEEDLVALKYAYAMAAINTGVSRNITEGMDKLYAINTTHENVKFPAVHYGFAKAYVMFNRYADGLRELESAERIASKVRYPQVTWPGTSELIADTTPEGLQAKISELVQVCKCPPPPDAICRYHTSKLPFDELTTIYLADPDFKGYFKMVCQMDCVVSFHMICWKDYKTSQNKQNDKDILDTKCPTPDCQGHIIKIHVIRPDSTEKEYVSDKYTTIKENQKNKKQTAKQKPTNEQRITRKKEQKDKRRHKRQEHSQCNSYAEPEVEIVDGASAVAFIEDIETPEYTLPCIKNTTVLKRDKLNDNKSSTSNGKAKKARKKKDKSKQILNVEVNFTDGKEDKLLSEKSVLSDEESNLINEANIRPFSVPKQLQKDVAMFENTYAVTVKANKPDEVTENLFS</sequence>
<reference evidence="4" key="1">
    <citation type="journal article" date="2019" name="bioRxiv">
        <title>The Genome of the Zebra Mussel, Dreissena polymorpha: A Resource for Invasive Species Research.</title>
        <authorList>
            <person name="McCartney M.A."/>
            <person name="Auch B."/>
            <person name="Kono T."/>
            <person name="Mallez S."/>
            <person name="Zhang Y."/>
            <person name="Obille A."/>
            <person name="Becker A."/>
            <person name="Abrahante J.E."/>
            <person name="Garbe J."/>
            <person name="Badalamenti J.P."/>
            <person name="Herman A."/>
            <person name="Mangelson H."/>
            <person name="Liachko I."/>
            <person name="Sullivan S."/>
            <person name="Sone E.D."/>
            <person name="Koren S."/>
            <person name="Silverstein K.A.T."/>
            <person name="Beckman K.B."/>
            <person name="Gohl D.M."/>
        </authorList>
    </citation>
    <scope>NUCLEOTIDE SEQUENCE</scope>
    <source>
        <strain evidence="4">Duluth1</strain>
        <tissue evidence="4">Whole animal</tissue>
    </source>
</reference>
<dbReference type="SUPFAM" id="SSF48452">
    <property type="entry name" value="TPR-like"/>
    <property type="match status" value="1"/>
</dbReference>
<feature type="compositionally biased region" description="Basic residues" evidence="2">
    <location>
        <begin position="792"/>
        <end position="802"/>
    </location>
</feature>
<feature type="region of interest" description="Disordered" evidence="2">
    <location>
        <begin position="329"/>
        <end position="446"/>
    </location>
</feature>
<dbReference type="PANTHER" id="PTHR17550">
    <property type="entry name" value="E3 UBIQUITIN-PROTEIN LIGASE TTC3"/>
    <property type="match status" value="1"/>
</dbReference>
<dbReference type="InterPro" id="IPR011990">
    <property type="entry name" value="TPR-like_helical_dom_sf"/>
</dbReference>
<name>A0A9D4RHD0_DREPO</name>
<feature type="region of interest" description="Disordered" evidence="2">
    <location>
        <begin position="696"/>
        <end position="743"/>
    </location>
</feature>
<evidence type="ECO:0000313" key="4">
    <source>
        <dbReference type="EMBL" id="KAH3868606.1"/>
    </source>
</evidence>
<dbReference type="InterPro" id="IPR019734">
    <property type="entry name" value="TPR_rpt"/>
</dbReference>
<comment type="caution">
    <text evidence="4">The sequence shown here is derived from an EMBL/GenBank/DDBJ whole genome shotgun (WGS) entry which is preliminary data.</text>
</comment>
<evidence type="ECO:0000256" key="1">
    <source>
        <dbReference type="PROSITE-ProRule" id="PRU00339"/>
    </source>
</evidence>
<proteinExistence type="predicted"/>
<gene>
    <name evidence="4" type="ORF">DPMN_031756</name>
</gene>
<keyword evidence="1" id="KW-0802">TPR repeat</keyword>
<dbReference type="AlphaFoldDB" id="A0A9D4RHD0"/>
<dbReference type="PROSITE" id="PS50005">
    <property type="entry name" value="TPR"/>
    <property type="match status" value="1"/>
</dbReference>
<evidence type="ECO:0000256" key="2">
    <source>
        <dbReference type="SAM" id="MobiDB-lite"/>
    </source>
</evidence>